<evidence type="ECO:0000256" key="4">
    <source>
        <dbReference type="SAM" id="SignalP"/>
    </source>
</evidence>
<keyword evidence="7" id="KW-1185">Reference proteome</keyword>
<dbReference type="Pfam" id="PF00150">
    <property type="entry name" value="Cellulase"/>
    <property type="match status" value="1"/>
</dbReference>
<gene>
    <name evidence="6" type="ORF">NX786_00010</name>
</gene>
<feature type="chain" id="PRO_5045287777" evidence="4">
    <location>
        <begin position="27"/>
        <end position="345"/>
    </location>
</feature>
<feature type="domain" description="Glycoside hydrolase family 5" evidence="5">
    <location>
        <begin position="30"/>
        <end position="300"/>
    </location>
</feature>
<comment type="similarity">
    <text evidence="3">Belongs to the glycosyl hydrolase 5 (cellulase A) family.</text>
</comment>
<dbReference type="InterPro" id="IPR051923">
    <property type="entry name" value="Glycosyl_Hydrolase_39"/>
</dbReference>
<dbReference type="PANTHER" id="PTHR12631">
    <property type="entry name" value="ALPHA-L-IDURONIDASE"/>
    <property type="match status" value="1"/>
</dbReference>
<dbReference type="Proteomes" id="UP001165263">
    <property type="component" value="Unassembled WGS sequence"/>
</dbReference>
<keyword evidence="4" id="KW-0732">Signal</keyword>
<dbReference type="PANTHER" id="PTHR12631:SF10">
    <property type="entry name" value="BETA-XYLOSIDASE-LIKE PROTEIN-RELATED"/>
    <property type="match status" value="1"/>
</dbReference>
<evidence type="ECO:0000313" key="6">
    <source>
        <dbReference type="EMBL" id="MCS0627730.1"/>
    </source>
</evidence>
<evidence type="ECO:0000313" key="7">
    <source>
        <dbReference type="Proteomes" id="UP001165263"/>
    </source>
</evidence>
<evidence type="ECO:0000256" key="3">
    <source>
        <dbReference type="RuleBase" id="RU361153"/>
    </source>
</evidence>
<keyword evidence="2 3" id="KW-0326">Glycosidase</keyword>
<dbReference type="SUPFAM" id="SSF51445">
    <property type="entry name" value="(Trans)glycosidases"/>
    <property type="match status" value="1"/>
</dbReference>
<feature type="signal peptide" evidence="4">
    <location>
        <begin position="1"/>
        <end position="26"/>
    </location>
</feature>
<dbReference type="InterPro" id="IPR017853">
    <property type="entry name" value="GH"/>
</dbReference>
<dbReference type="RefSeq" id="WP_259447007.1">
    <property type="nucleotide sequence ID" value="NZ_CP119520.1"/>
</dbReference>
<evidence type="ECO:0000256" key="1">
    <source>
        <dbReference type="ARBA" id="ARBA00022801"/>
    </source>
</evidence>
<dbReference type="Gene3D" id="3.20.20.80">
    <property type="entry name" value="Glycosidases"/>
    <property type="match status" value="1"/>
</dbReference>
<accession>A0ABT2BRI7</accession>
<organism evidence="6 7">
    <name type="scientific">Telluria mixta</name>
    <dbReference type="NCBI Taxonomy" id="34071"/>
    <lineage>
        <taxon>Bacteria</taxon>
        <taxon>Pseudomonadati</taxon>
        <taxon>Pseudomonadota</taxon>
        <taxon>Betaproteobacteria</taxon>
        <taxon>Burkholderiales</taxon>
        <taxon>Oxalobacteraceae</taxon>
        <taxon>Telluria group</taxon>
        <taxon>Telluria</taxon>
    </lineage>
</organism>
<name>A0ABT2BRI7_9BURK</name>
<dbReference type="EMBL" id="JANUHC010000001">
    <property type="protein sequence ID" value="MCS0627730.1"/>
    <property type="molecule type" value="Genomic_DNA"/>
</dbReference>
<sequence>MTPPARLRACVLAFALAAGMAAPAFAQKGINGNELHTLSAQELGATIADYRQLGVKWVRFDFDWSVIEPTAGRFAFERYDQVIDKLAQAEIQVLGLIAYTPSWANGGRPGKYHPPQNPARFAQFAARLAGRYANKGVHAWEIWNEPNLGQFWGNAPDAAAYTALLKLTYTAIKKADPKAFVVSAGLAQPATTATSVDSLTFLTAMYRNGAQGYFDALGNHPYTSPRIPGEWMAYNWRKMSATSPSVLSIMKQYGDANKKIWITEFGAPTGGKSPWGTVISEAQQATMVERTLAEAAAVPWAGPVFWYNYRDFCPYKPDADSECFYGLTRVDGSRKPAFEKFRTSP</sequence>
<protein>
    <submittedName>
        <fullName evidence="6">Cellulase family glycosylhydrolase</fullName>
    </submittedName>
</protein>
<reference evidence="6" key="1">
    <citation type="submission" date="2022-08" db="EMBL/GenBank/DDBJ databases">
        <title>Reclassification of Massilia species as members of the genera Telluria, Duganella, Pseudoduganella, Mokoshia gen. nov. and Zemynaea gen. nov. using orthogonal and non-orthogonal genome-based approaches.</title>
        <authorList>
            <person name="Bowman J.P."/>
        </authorList>
    </citation>
    <scope>NUCLEOTIDE SEQUENCE</scope>
    <source>
        <strain evidence="6">LMG 11547</strain>
    </source>
</reference>
<evidence type="ECO:0000256" key="2">
    <source>
        <dbReference type="ARBA" id="ARBA00023295"/>
    </source>
</evidence>
<keyword evidence="1 3" id="KW-0378">Hydrolase</keyword>
<comment type="caution">
    <text evidence="6">The sequence shown here is derived from an EMBL/GenBank/DDBJ whole genome shotgun (WGS) entry which is preliminary data.</text>
</comment>
<evidence type="ECO:0000259" key="5">
    <source>
        <dbReference type="Pfam" id="PF00150"/>
    </source>
</evidence>
<dbReference type="InterPro" id="IPR001547">
    <property type="entry name" value="Glyco_hydro_5"/>
</dbReference>
<proteinExistence type="inferred from homology"/>